<comment type="caution">
    <text evidence="1">The sequence shown here is derived from an EMBL/GenBank/DDBJ whole genome shotgun (WGS) entry which is preliminary data.</text>
</comment>
<dbReference type="EMBL" id="JPWJ01000008">
    <property type="protein sequence ID" value="RCK48601.1"/>
    <property type="molecule type" value="Genomic_DNA"/>
</dbReference>
<organism evidence="1 2">
    <name type="scientific">Thalassospira xiamenensis</name>
    <dbReference type="NCBI Taxonomy" id="220697"/>
    <lineage>
        <taxon>Bacteria</taxon>
        <taxon>Pseudomonadati</taxon>
        <taxon>Pseudomonadota</taxon>
        <taxon>Alphaproteobacteria</taxon>
        <taxon>Rhodospirillales</taxon>
        <taxon>Thalassospiraceae</taxon>
        <taxon>Thalassospira</taxon>
    </lineage>
</organism>
<name>A0A367X775_9PROT</name>
<proteinExistence type="predicted"/>
<evidence type="ECO:0000313" key="1">
    <source>
        <dbReference type="EMBL" id="RCK48601.1"/>
    </source>
</evidence>
<dbReference type="Proteomes" id="UP000252266">
    <property type="component" value="Unassembled WGS sequence"/>
</dbReference>
<dbReference type="AlphaFoldDB" id="A0A367X775"/>
<evidence type="ECO:0000313" key="2">
    <source>
        <dbReference type="Proteomes" id="UP000252266"/>
    </source>
</evidence>
<evidence type="ECO:0008006" key="3">
    <source>
        <dbReference type="Google" id="ProtNLM"/>
    </source>
</evidence>
<dbReference type="RefSeq" id="WP_062959630.1">
    <property type="nucleotide sequence ID" value="NZ_JALLPZ010000001.1"/>
</dbReference>
<reference evidence="1 2" key="1">
    <citation type="submission" date="2014-07" db="EMBL/GenBank/DDBJ databases">
        <title>Draft genome sequence of Thalassospira xiamenensis IB13.</title>
        <authorList>
            <person name="Lai Q."/>
            <person name="Shao Z."/>
        </authorList>
    </citation>
    <scope>NUCLEOTIDE SEQUENCE [LARGE SCALE GENOMIC DNA]</scope>
    <source>
        <strain evidence="1 2">IB13</strain>
    </source>
</reference>
<sequence>MEDCLVFSAVWNGRSMTAQEATDVMKSFLVDLSRISPWSPPFDVSGRSKKNIHMPIAEDLSNFDEVVFRAMDNKDVRFFSDTDPHTMRIRPDSRSVFGVRAMFSDLPQRKLKKSMVTIDMGMGSSDGSCNSGLSIRVPFYAPYTEENGIWAMSKEMEQPEAIFEFLIDFFDPYFCSVYSSAFVMDLVEWGIDINSPIGWRSYVRSPKVVEALVGDSHVSGYREGVLIEIGDTPLVFKDSEAREHALAVAIEIRDKLRVAKATDWMATS</sequence>
<accession>A0A367X775</accession>
<gene>
    <name evidence="1" type="ORF">TH44_15945</name>
</gene>
<protein>
    <recommendedName>
        <fullName evidence="3">Immunity protein 52 domain-containing protein</fullName>
    </recommendedName>
</protein>